<sequence length="171" mass="19502">MSRSTCRAPDRTESVTAAGETDYGEKEQSQSLADYSFSTEKPLVSSRLIGRRKSLKATPEGGRTLRVSRPKRNDTLESTWRAITDGRAMPLTRHLKKSDTWETTERDGDRGARRPPLSSGAAARLRKEPSIGQDDLNRRVEAFINKFNQEMKLQRQESFKHYFDMINRGSH</sequence>
<feature type="compositionally biased region" description="Basic and acidic residues" evidence="1">
    <location>
        <begin position="97"/>
        <end position="112"/>
    </location>
</feature>
<dbReference type="Proteomes" id="UP000243459">
    <property type="component" value="Chromosome 7"/>
</dbReference>
<dbReference type="Gramene" id="ONK65670">
    <property type="protein sequence ID" value="ONK65670"/>
    <property type="gene ID" value="A4U43_C07F39470"/>
</dbReference>
<reference evidence="3" key="1">
    <citation type="journal article" date="2017" name="Nat. Commun.">
        <title>The asparagus genome sheds light on the origin and evolution of a young Y chromosome.</title>
        <authorList>
            <person name="Harkess A."/>
            <person name="Zhou J."/>
            <person name="Xu C."/>
            <person name="Bowers J.E."/>
            <person name="Van der Hulst R."/>
            <person name="Ayyampalayam S."/>
            <person name="Mercati F."/>
            <person name="Riccardi P."/>
            <person name="McKain M.R."/>
            <person name="Kakrana A."/>
            <person name="Tang H."/>
            <person name="Ray J."/>
            <person name="Groenendijk J."/>
            <person name="Arikit S."/>
            <person name="Mathioni S.M."/>
            <person name="Nakano M."/>
            <person name="Shan H."/>
            <person name="Telgmann-Rauber A."/>
            <person name="Kanno A."/>
            <person name="Yue Z."/>
            <person name="Chen H."/>
            <person name="Li W."/>
            <person name="Chen Y."/>
            <person name="Xu X."/>
            <person name="Zhang Y."/>
            <person name="Luo S."/>
            <person name="Chen H."/>
            <person name="Gao J."/>
            <person name="Mao Z."/>
            <person name="Pires J.C."/>
            <person name="Luo M."/>
            <person name="Kudrna D."/>
            <person name="Wing R.A."/>
            <person name="Meyers B.C."/>
            <person name="Yi K."/>
            <person name="Kong H."/>
            <person name="Lavrijsen P."/>
            <person name="Sunseri F."/>
            <person name="Falavigna A."/>
            <person name="Ye Y."/>
            <person name="Leebens-Mack J.H."/>
            <person name="Chen G."/>
        </authorList>
    </citation>
    <scope>NUCLEOTIDE SEQUENCE [LARGE SCALE GENOMIC DNA]</scope>
    <source>
        <strain evidence="3">cv. DH0086</strain>
    </source>
</reference>
<dbReference type="Pfam" id="PF05553">
    <property type="entry name" value="DUF761"/>
    <property type="match status" value="1"/>
</dbReference>
<keyword evidence="3" id="KW-1185">Reference proteome</keyword>
<evidence type="ECO:0008006" key="4">
    <source>
        <dbReference type="Google" id="ProtNLM"/>
    </source>
</evidence>
<name>A0A5P1ENQ9_ASPOF</name>
<evidence type="ECO:0000313" key="3">
    <source>
        <dbReference type="Proteomes" id="UP000243459"/>
    </source>
</evidence>
<feature type="region of interest" description="Disordered" evidence="1">
    <location>
        <begin position="97"/>
        <end position="135"/>
    </location>
</feature>
<dbReference type="AlphaFoldDB" id="A0A5P1ENQ9"/>
<evidence type="ECO:0000313" key="2">
    <source>
        <dbReference type="EMBL" id="ONK65670.1"/>
    </source>
</evidence>
<feature type="region of interest" description="Disordered" evidence="1">
    <location>
        <begin position="1"/>
        <end position="76"/>
    </location>
</feature>
<protein>
    <recommendedName>
        <fullName evidence="4">DUF4408 domain-containing protein</fullName>
    </recommendedName>
</protein>
<accession>A0A5P1ENQ9</accession>
<organism evidence="2 3">
    <name type="scientific">Asparagus officinalis</name>
    <name type="common">Garden asparagus</name>
    <dbReference type="NCBI Taxonomy" id="4686"/>
    <lineage>
        <taxon>Eukaryota</taxon>
        <taxon>Viridiplantae</taxon>
        <taxon>Streptophyta</taxon>
        <taxon>Embryophyta</taxon>
        <taxon>Tracheophyta</taxon>
        <taxon>Spermatophyta</taxon>
        <taxon>Magnoliopsida</taxon>
        <taxon>Liliopsida</taxon>
        <taxon>Asparagales</taxon>
        <taxon>Asparagaceae</taxon>
        <taxon>Asparagoideae</taxon>
        <taxon>Asparagus</taxon>
    </lineage>
</organism>
<dbReference type="PANTHER" id="PTHR33098:SF109">
    <property type="entry name" value="OS07G0563400 PROTEIN"/>
    <property type="match status" value="1"/>
</dbReference>
<feature type="compositionally biased region" description="Polar residues" evidence="1">
    <location>
        <begin position="29"/>
        <end position="39"/>
    </location>
</feature>
<dbReference type="EMBL" id="CM007387">
    <property type="protein sequence ID" value="ONK65670.1"/>
    <property type="molecule type" value="Genomic_DNA"/>
</dbReference>
<dbReference type="OMA" id="HANACKY"/>
<evidence type="ECO:0000256" key="1">
    <source>
        <dbReference type="SAM" id="MobiDB-lite"/>
    </source>
</evidence>
<dbReference type="InterPro" id="IPR008480">
    <property type="entry name" value="DUF761_pln"/>
</dbReference>
<dbReference type="OrthoDB" id="1933168at2759"/>
<feature type="compositionally biased region" description="Basic and acidic residues" evidence="1">
    <location>
        <begin position="125"/>
        <end position="135"/>
    </location>
</feature>
<gene>
    <name evidence="2" type="ORF">A4U43_C07F39470</name>
</gene>
<proteinExistence type="predicted"/>
<dbReference type="PANTHER" id="PTHR33098">
    <property type="entry name" value="COTTON FIBER (DUF761)"/>
    <property type="match status" value="1"/>
</dbReference>